<proteinExistence type="predicted"/>
<protein>
    <submittedName>
        <fullName evidence="2">Uncharacterized protein</fullName>
    </submittedName>
</protein>
<dbReference type="AlphaFoldDB" id="A0A1B9IEM8"/>
<dbReference type="OrthoDB" id="2563184at2759"/>
<reference evidence="3" key="2">
    <citation type="submission" date="2013-12" db="EMBL/GenBank/DDBJ databases">
        <title>Evolution of pathogenesis and genome organization in the Tremellales.</title>
        <authorList>
            <person name="Cuomo C."/>
            <person name="Litvintseva A."/>
            <person name="Heitman J."/>
            <person name="Chen Y."/>
            <person name="Sun S."/>
            <person name="Springer D."/>
            <person name="Dromer F."/>
            <person name="Young S."/>
            <person name="Zeng Q."/>
            <person name="Chapman S."/>
            <person name="Gujja S."/>
            <person name="Saif S."/>
            <person name="Birren B."/>
        </authorList>
    </citation>
    <scope>NUCLEOTIDE SEQUENCE [LARGE SCALE GENOMIC DNA]</scope>
    <source>
        <strain evidence="3">CBS 10435</strain>
    </source>
</reference>
<feature type="compositionally biased region" description="Low complexity" evidence="1">
    <location>
        <begin position="11"/>
        <end position="41"/>
    </location>
</feature>
<dbReference type="Proteomes" id="UP000092583">
    <property type="component" value="Unassembled WGS sequence"/>
</dbReference>
<keyword evidence="3" id="KW-1185">Reference proteome</keyword>
<evidence type="ECO:0000313" key="3">
    <source>
        <dbReference type="Proteomes" id="UP000092583"/>
    </source>
</evidence>
<organism evidence="2 3">
    <name type="scientific">Kwoniella mangroviensis CBS 10435</name>
    <dbReference type="NCBI Taxonomy" id="1331196"/>
    <lineage>
        <taxon>Eukaryota</taxon>
        <taxon>Fungi</taxon>
        <taxon>Dikarya</taxon>
        <taxon>Basidiomycota</taxon>
        <taxon>Agaricomycotina</taxon>
        <taxon>Tremellomycetes</taxon>
        <taxon>Tremellales</taxon>
        <taxon>Cryptococcaceae</taxon>
        <taxon>Kwoniella</taxon>
    </lineage>
</organism>
<name>A0A1B9IEM8_9TREE</name>
<sequence length="467" mass="52016">MPNPLDLSDIPNFSPSSNSSPPLKLHPTLTPSSTISSLSFPSPLDMDIDQDVSESSTSMDPLESLVELMSSLPPEIIQQIWSNVISHPSASHKLSVLQTCKNNYRKIVPQLYKHVVLTAHNCRSYFYGLGPTFHGPTAEESSRVWPVSGPGIMPLRSIGLSFDPSTSTSPFIRKFTLCNLVESVVISDIESLMVLLEAGGETWRNGMDTWRSRVLFDQIDSITFLSPIFQALDQRPLLYRGLLREVWNCIKSDSVIIHFPDHPSPNIGNCYQHDREDVILMKEDTYRIALDILGSPKSLGQENRLLAELVIYTPQLDGIDLSRVGASRVKVVLIGRNNWIACGSGDDTGEKGDMNGHKECLSQEAQLRRFVRRHWLVGIDNDEYIGIPQEVENVSIYNVANYNRRRCVTGRISNTNSSNNNDHTQDNGLGGGSSWSGSLPTILYSALEGDEQLAREVDERVDFLGME</sequence>
<evidence type="ECO:0000256" key="1">
    <source>
        <dbReference type="SAM" id="MobiDB-lite"/>
    </source>
</evidence>
<accession>A0A1B9IEM8</accession>
<reference evidence="2 3" key="1">
    <citation type="submission" date="2013-07" db="EMBL/GenBank/DDBJ databases">
        <title>The Genome Sequence of Kwoniella mangroviensis CBS10435.</title>
        <authorList>
            <consortium name="The Broad Institute Genome Sequencing Platform"/>
            <person name="Cuomo C."/>
            <person name="Litvintseva A."/>
            <person name="Chen Y."/>
            <person name="Heitman J."/>
            <person name="Sun S."/>
            <person name="Springer D."/>
            <person name="Dromer F."/>
            <person name="Young S.K."/>
            <person name="Zeng Q."/>
            <person name="Gargeya S."/>
            <person name="Fitzgerald M."/>
            <person name="Abouelleil A."/>
            <person name="Alvarado L."/>
            <person name="Berlin A.M."/>
            <person name="Chapman S.B."/>
            <person name="Dewar J."/>
            <person name="Goldberg J."/>
            <person name="Griggs A."/>
            <person name="Gujja S."/>
            <person name="Hansen M."/>
            <person name="Howarth C."/>
            <person name="Imamovic A."/>
            <person name="Larimer J."/>
            <person name="McCowan C."/>
            <person name="Murphy C."/>
            <person name="Pearson M."/>
            <person name="Priest M."/>
            <person name="Roberts A."/>
            <person name="Saif S."/>
            <person name="Shea T."/>
            <person name="Sykes S."/>
            <person name="Wortman J."/>
            <person name="Nusbaum C."/>
            <person name="Birren B."/>
        </authorList>
    </citation>
    <scope>NUCLEOTIDE SEQUENCE [LARGE SCALE GENOMIC DNA]</scope>
    <source>
        <strain evidence="2 3">CBS 10435</strain>
    </source>
</reference>
<gene>
    <name evidence="2" type="ORF">L486_08502</name>
</gene>
<feature type="region of interest" description="Disordered" evidence="1">
    <location>
        <begin position="411"/>
        <end position="433"/>
    </location>
</feature>
<evidence type="ECO:0000313" key="2">
    <source>
        <dbReference type="EMBL" id="OCF53995.1"/>
    </source>
</evidence>
<dbReference type="EMBL" id="KV700098">
    <property type="protein sequence ID" value="OCF53995.1"/>
    <property type="molecule type" value="Genomic_DNA"/>
</dbReference>
<feature type="region of interest" description="Disordered" evidence="1">
    <location>
        <begin position="1"/>
        <end position="41"/>
    </location>
</feature>